<dbReference type="AlphaFoldDB" id="A0A1I5ACN6"/>
<protein>
    <submittedName>
        <fullName evidence="1">Uncharacterized protein</fullName>
    </submittedName>
</protein>
<name>A0A1I5ACN6_9HYPH</name>
<sequence length="81" mass="9619">MLKTKRRPYRPSIDRLETRRIQINLIEQRGFNPPVVTMHGPWNSPDWRERNLFLHEAIAVRDRLNELLPQEAAMKGVSDDQ</sequence>
<proteinExistence type="predicted"/>
<evidence type="ECO:0000313" key="2">
    <source>
        <dbReference type="Proteomes" id="UP000199236"/>
    </source>
</evidence>
<gene>
    <name evidence="1" type="ORF">SAMN04488056_101429</name>
</gene>
<keyword evidence="2" id="KW-1185">Reference proteome</keyword>
<dbReference type="OrthoDB" id="8450340at2"/>
<accession>A0A1I5ACN6</accession>
<organism evidence="1 2">
    <name type="scientific">Cohaesibacter marisflavi</name>
    <dbReference type="NCBI Taxonomy" id="655353"/>
    <lineage>
        <taxon>Bacteria</taxon>
        <taxon>Pseudomonadati</taxon>
        <taxon>Pseudomonadota</taxon>
        <taxon>Alphaproteobacteria</taxon>
        <taxon>Hyphomicrobiales</taxon>
        <taxon>Cohaesibacteraceae</taxon>
    </lineage>
</organism>
<evidence type="ECO:0000313" key="1">
    <source>
        <dbReference type="EMBL" id="SFN59979.1"/>
    </source>
</evidence>
<dbReference type="Proteomes" id="UP000199236">
    <property type="component" value="Unassembled WGS sequence"/>
</dbReference>
<dbReference type="STRING" id="655353.SAMN04488056_101429"/>
<dbReference type="EMBL" id="FOVR01000001">
    <property type="protein sequence ID" value="SFN59979.1"/>
    <property type="molecule type" value="Genomic_DNA"/>
</dbReference>
<dbReference type="RefSeq" id="WP_090068350.1">
    <property type="nucleotide sequence ID" value="NZ_FOVR01000001.1"/>
</dbReference>
<reference evidence="1 2" key="1">
    <citation type="submission" date="2016-10" db="EMBL/GenBank/DDBJ databases">
        <authorList>
            <person name="de Groot N.N."/>
        </authorList>
    </citation>
    <scope>NUCLEOTIDE SEQUENCE [LARGE SCALE GENOMIC DNA]</scope>
    <source>
        <strain evidence="1 2">CGMCC 1.9157</strain>
    </source>
</reference>